<protein>
    <recommendedName>
        <fullName evidence="4">TNF family profile domain-containing protein</fullName>
    </recommendedName>
</protein>
<name>A0A210R1I9_MIZYE</name>
<feature type="transmembrane region" description="Helical" evidence="1">
    <location>
        <begin position="32"/>
        <end position="52"/>
    </location>
</feature>
<keyword evidence="1" id="KW-1133">Transmembrane helix</keyword>
<reference evidence="2 3" key="1">
    <citation type="journal article" date="2017" name="Nat. Ecol. Evol.">
        <title>Scallop genome provides insights into evolution of bilaterian karyotype and development.</title>
        <authorList>
            <person name="Wang S."/>
            <person name="Zhang J."/>
            <person name="Jiao W."/>
            <person name="Li J."/>
            <person name="Xun X."/>
            <person name="Sun Y."/>
            <person name="Guo X."/>
            <person name="Huan P."/>
            <person name="Dong B."/>
            <person name="Zhang L."/>
            <person name="Hu X."/>
            <person name="Sun X."/>
            <person name="Wang J."/>
            <person name="Zhao C."/>
            <person name="Wang Y."/>
            <person name="Wang D."/>
            <person name="Huang X."/>
            <person name="Wang R."/>
            <person name="Lv J."/>
            <person name="Li Y."/>
            <person name="Zhang Z."/>
            <person name="Liu B."/>
            <person name="Lu W."/>
            <person name="Hui Y."/>
            <person name="Liang J."/>
            <person name="Zhou Z."/>
            <person name="Hou R."/>
            <person name="Li X."/>
            <person name="Liu Y."/>
            <person name="Li H."/>
            <person name="Ning X."/>
            <person name="Lin Y."/>
            <person name="Zhao L."/>
            <person name="Xing Q."/>
            <person name="Dou J."/>
            <person name="Li Y."/>
            <person name="Mao J."/>
            <person name="Guo H."/>
            <person name="Dou H."/>
            <person name="Li T."/>
            <person name="Mu C."/>
            <person name="Jiang W."/>
            <person name="Fu Q."/>
            <person name="Fu X."/>
            <person name="Miao Y."/>
            <person name="Liu J."/>
            <person name="Yu Q."/>
            <person name="Li R."/>
            <person name="Liao H."/>
            <person name="Li X."/>
            <person name="Kong Y."/>
            <person name="Jiang Z."/>
            <person name="Chourrout D."/>
            <person name="Li R."/>
            <person name="Bao Z."/>
        </authorList>
    </citation>
    <scope>NUCLEOTIDE SEQUENCE [LARGE SCALE GENOMIC DNA]</scope>
    <source>
        <strain evidence="2 3">PY_sf001</strain>
    </source>
</reference>
<keyword evidence="3" id="KW-1185">Reference proteome</keyword>
<dbReference type="EMBL" id="NEDP02000871">
    <property type="protein sequence ID" value="OWF54836.1"/>
    <property type="molecule type" value="Genomic_DNA"/>
</dbReference>
<evidence type="ECO:0000313" key="2">
    <source>
        <dbReference type="EMBL" id="OWF54836.1"/>
    </source>
</evidence>
<comment type="caution">
    <text evidence="2">The sequence shown here is derived from an EMBL/GenBank/DDBJ whole genome shotgun (WGS) entry which is preliminary data.</text>
</comment>
<keyword evidence="1" id="KW-0812">Transmembrane</keyword>
<evidence type="ECO:0000256" key="1">
    <source>
        <dbReference type="SAM" id="Phobius"/>
    </source>
</evidence>
<organism evidence="2 3">
    <name type="scientific">Mizuhopecten yessoensis</name>
    <name type="common">Japanese scallop</name>
    <name type="synonym">Patinopecten yessoensis</name>
    <dbReference type="NCBI Taxonomy" id="6573"/>
    <lineage>
        <taxon>Eukaryota</taxon>
        <taxon>Metazoa</taxon>
        <taxon>Spiralia</taxon>
        <taxon>Lophotrochozoa</taxon>
        <taxon>Mollusca</taxon>
        <taxon>Bivalvia</taxon>
        <taxon>Autobranchia</taxon>
        <taxon>Pteriomorphia</taxon>
        <taxon>Pectinida</taxon>
        <taxon>Pectinoidea</taxon>
        <taxon>Pectinidae</taxon>
        <taxon>Mizuhopecten</taxon>
    </lineage>
</organism>
<dbReference type="InterPro" id="IPR008983">
    <property type="entry name" value="Tumour_necrosis_fac-like_dom"/>
</dbReference>
<sequence>MDALVMADDKGSYAPVQNDKSKVVIRKDPSRTLRWIIGGIIVSVALLIAEMWCLVSTVQSINNLQNADHQSTPPTSSSLRSPFQLPTVPCNKSLPCFVVEDDIYTKLVKLFNGAKRQTMIRTENRKNKSKSGLMTRQNCEQFSVSNCTGSHLDWRSDFGRINSESNGSVVISQNGTYGMYTIFTLKCPYGNSINKTEVTHRVNRQKHNDASEVLFERKIVLKPPNQAFRTSTFFEYVDLLKGDQVYPSLSDTSFLFRSPKANMWGVFLIR</sequence>
<dbReference type="SUPFAM" id="SSF49842">
    <property type="entry name" value="TNF-like"/>
    <property type="match status" value="1"/>
</dbReference>
<evidence type="ECO:0000313" key="3">
    <source>
        <dbReference type="Proteomes" id="UP000242188"/>
    </source>
</evidence>
<keyword evidence="1" id="KW-0472">Membrane</keyword>
<evidence type="ECO:0008006" key="4">
    <source>
        <dbReference type="Google" id="ProtNLM"/>
    </source>
</evidence>
<proteinExistence type="predicted"/>
<dbReference type="AlphaFoldDB" id="A0A210R1I9"/>
<dbReference type="Proteomes" id="UP000242188">
    <property type="component" value="Unassembled WGS sequence"/>
</dbReference>
<accession>A0A210R1I9</accession>
<dbReference type="OrthoDB" id="10519991at2759"/>
<dbReference type="Gene3D" id="2.60.120.40">
    <property type="match status" value="1"/>
</dbReference>
<gene>
    <name evidence="2" type="ORF">KP79_PYT20822</name>
</gene>